<keyword evidence="3" id="KW-1185">Reference proteome</keyword>
<reference evidence="3" key="1">
    <citation type="submission" date="2016-07" db="EMBL/GenBank/DDBJ databases">
        <authorList>
            <person name="Florea S."/>
            <person name="Webb J.S."/>
            <person name="Jaromczyk J."/>
            <person name="Schardl C.L."/>
        </authorList>
    </citation>
    <scope>NUCLEOTIDE SEQUENCE [LARGE SCALE GENOMIC DNA]</scope>
    <source>
        <strain evidence="3">KCTC 42131</strain>
    </source>
</reference>
<dbReference type="EMBL" id="MASR01000001">
    <property type="protein sequence ID" value="OFE14004.1"/>
    <property type="molecule type" value="Genomic_DNA"/>
</dbReference>
<name>A0A1E8CNK9_9GAMM</name>
<dbReference type="Pfam" id="PF00561">
    <property type="entry name" value="Abhydrolase_1"/>
    <property type="match status" value="1"/>
</dbReference>
<dbReference type="GO" id="GO:0016020">
    <property type="term" value="C:membrane"/>
    <property type="evidence" value="ECO:0007669"/>
    <property type="project" value="TreeGrafter"/>
</dbReference>
<dbReference type="AlphaFoldDB" id="A0A1E8CNK9"/>
<dbReference type="PANTHER" id="PTHR43798:SF33">
    <property type="entry name" value="HYDROLASE, PUTATIVE (AFU_ORTHOLOGUE AFUA_2G14860)-RELATED"/>
    <property type="match status" value="1"/>
</dbReference>
<evidence type="ECO:0000313" key="3">
    <source>
        <dbReference type="Proteomes" id="UP000175669"/>
    </source>
</evidence>
<gene>
    <name evidence="2" type="ORF">PHACT_07495</name>
</gene>
<dbReference type="PANTHER" id="PTHR43798">
    <property type="entry name" value="MONOACYLGLYCEROL LIPASE"/>
    <property type="match status" value="1"/>
</dbReference>
<protein>
    <recommendedName>
        <fullName evidence="1">AB hydrolase-1 domain-containing protein</fullName>
    </recommendedName>
</protein>
<sequence>MQCIVPICAVTTASAAETTIDNSFVEYEVKGNGPQVVLFEAGATPGMVDWDSIWYNLPDGITAIRYSRRGEGGSGACTGQMSAADYADDAAELLAKLEISSPIIYVAHSYGGDVARDFASRNPNAVRSMLLVDPSTDRDVEIITTLDPVNGPGEIEAIKANDFAVGEGNWCFLHDSWLKDGDLGFAEIGDIPITVISGVRKVEEPSMVFEIDAARALWGQFHSEWVSEFPRGRAVVTEGSGHMVHQDEPDLVLEELSALLELPLE</sequence>
<feature type="domain" description="AB hydrolase-1" evidence="1">
    <location>
        <begin position="36"/>
        <end position="162"/>
    </location>
</feature>
<evidence type="ECO:0000313" key="2">
    <source>
        <dbReference type="EMBL" id="OFE14004.1"/>
    </source>
</evidence>
<accession>A0A1E8CNK9</accession>
<dbReference type="STRING" id="1524254.PHACT_07495"/>
<comment type="caution">
    <text evidence="2">The sequence shown here is derived from an EMBL/GenBank/DDBJ whole genome shotgun (WGS) entry which is preliminary data.</text>
</comment>
<organism evidence="2 3">
    <name type="scientific">Pseudohongiella acticola</name>
    <dbReference type="NCBI Taxonomy" id="1524254"/>
    <lineage>
        <taxon>Bacteria</taxon>
        <taxon>Pseudomonadati</taxon>
        <taxon>Pseudomonadota</taxon>
        <taxon>Gammaproteobacteria</taxon>
        <taxon>Pseudomonadales</taxon>
        <taxon>Pseudohongiellaceae</taxon>
        <taxon>Pseudohongiella</taxon>
    </lineage>
</organism>
<dbReference type="SUPFAM" id="SSF53474">
    <property type="entry name" value="alpha/beta-Hydrolases"/>
    <property type="match status" value="1"/>
</dbReference>
<dbReference type="InterPro" id="IPR000073">
    <property type="entry name" value="AB_hydrolase_1"/>
</dbReference>
<dbReference type="Proteomes" id="UP000175669">
    <property type="component" value="Unassembled WGS sequence"/>
</dbReference>
<dbReference type="InterPro" id="IPR029058">
    <property type="entry name" value="AB_hydrolase_fold"/>
</dbReference>
<dbReference type="Gene3D" id="3.40.50.1820">
    <property type="entry name" value="alpha/beta hydrolase"/>
    <property type="match status" value="2"/>
</dbReference>
<dbReference type="InterPro" id="IPR050266">
    <property type="entry name" value="AB_hydrolase_sf"/>
</dbReference>
<evidence type="ECO:0000259" key="1">
    <source>
        <dbReference type="Pfam" id="PF00561"/>
    </source>
</evidence>
<proteinExistence type="predicted"/>